<dbReference type="GO" id="GO:0001671">
    <property type="term" value="F:ATPase activator activity"/>
    <property type="evidence" value="ECO:0007669"/>
    <property type="project" value="InterPro"/>
</dbReference>
<accession>A0A7S2M1Z1</accession>
<dbReference type="GO" id="GO:0005739">
    <property type="term" value="C:mitochondrion"/>
    <property type="evidence" value="ECO:0007669"/>
    <property type="project" value="TreeGrafter"/>
</dbReference>
<comment type="similarity">
    <text evidence="1">Belongs to the HscB family.</text>
</comment>
<proteinExistence type="inferred from homology"/>
<evidence type="ECO:0000259" key="3">
    <source>
        <dbReference type="PROSITE" id="PS50076"/>
    </source>
</evidence>
<dbReference type="PANTHER" id="PTHR14021">
    <property type="entry name" value="IRON-SULFUR CLUSTER CO-CHAPERONE PROTEIN HSCB"/>
    <property type="match status" value="1"/>
</dbReference>
<sequence>MAAAAVQPHVCQNCNASSETFAFFCRSCGAVMDADYGIATHFDVLGLEPRYALDLDGVDKAYKDLQKQLHPDRHAQAGERDKAAVEAHAARLNEAVATLRSPLRRAGYWMELHGVRILEDDQRMQDAEMMMEVMEVSEQIEDASTQVEIDELVRHNNEKIAGVEASVAELFSREDWAAARPLVEKLQMLTRLGERMNEWTPS</sequence>
<dbReference type="Pfam" id="PF07743">
    <property type="entry name" value="HSCB_C"/>
    <property type="match status" value="1"/>
</dbReference>
<dbReference type="InterPro" id="IPR036869">
    <property type="entry name" value="J_dom_sf"/>
</dbReference>
<dbReference type="GO" id="GO:0051087">
    <property type="term" value="F:protein-folding chaperone binding"/>
    <property type="evidence" value="ECO:0007669"/>
    <property type="project" value="InterPro"/>
</dbReference>
<dbReference type="SUPFAM" id="SSF46565">
    <property type="entry name" value="Chaperone J-domain"/>
    <property type="match status" value="1"/>
</dbReference>
<dbReference type="PROSITE" id="PS50076">
    <property type="entry name" value="DNAJ_2"/>
    <property type="match status" value="1"/>
</dbReference>
<dbReference type="GO" id="GO:0051259">
    <property type="term" value="P:protein complex oligomerization"/>
    <property type="evidence" value="ECO:0007669"/>
    <property type="project" value="InterPro"/>
</dbReference>
<dbReference type="AlphaFoldDB" id="A0A7S2M1Z1"/>
<evidence type="ECO:0000256" key="1">
    <source>
        <dbReference type="ARBA" id="ARBA00010476"/>
    </source>
</evidence>
<organism evidence="4">
    <name type="scientific">Zooxanthella nutricula</name>
    <dbReference type="NCBI Taxonomy" id="1333877"/>
    <lineage>
        <taxon>Eukaryota</taxon>
        <taxon>Sar</taxon>
        <taxon>Alveolata</taxon>
        <taxon>Dinophyceae</taxon>
        <taxon>Peridiniales</taxon>
        <taxon>Peridiniales incertae sedis</taxon>
        <taxon>Zooxanthella</taxon>
    </lineage>
</organism>
<name>A0A7S2M1Z1_9DINO</name>
<dbReference type="CDD" id="cd06257">
    <property type="entry name" value="DnaJ"/>
    <property type="match status" value="1"/>
</dbReference>
<dbReference type="PANTHER" id="PTHR14021:SF15">
    <property type="entry name" value="IRON-SULFUR CLUSTER CO-CHAPERONE PROTEIN HSCB"/>
    <property type="match status" value="1"/>
</dbReference>
<evidence type="ECO:0000256" key="2">
    <source>
        <dbReference type="ARBA" id="ARBA00023186"/>
    </source>
</evidence>
<gene>
    <name evidence="4" type="ORF">BRAN1462_LOCUS46204</name>
</gene>
<dbReference type="Gene3D" id="1.10.287.110">
    <property type="entry name" value="DnaJ domain"/>
    <property type="match status" value="1"/>
</dbReference>
<dbReference type="InterPro" id="IPR036386">
    <property type="entry name" value="HscB_C_sf"/>
</dbReference>
<dbReference type="GO" id="GO:0044571">
    <property type="term" value="P:[2Fe-2S] cluster assembly"/>
    <property type="evidence" value="ECO:0007669"/>
    <property type="project" value="InterPro"/>
</dbReference>
<dbReference type="Gene3D" id="1.20.1280.20">
    <property type="entry name" value="HscB, C-terminal domain"/>
    <property type="match status" value="1"/>
</dbReference>
<feature type="domain" description="J" evidence="3">
    <location>
        <begin position="40"/>
        <end position="112"/>
    </location>
</feature>
<protein>
    <recommendedName>
        <fullName evidence="3">J domain-containing protein</fullName>
    </recommendedName>
</protein>
<dbReference type="NCBIfam" id="TIGR00714">
    <property type="entry name" value="hscB"/>
    <property type="match status" value="1"/>
</dbReference>
<dbReference type="InterPro" id="IPR009073">
    <property type="entry name" value="HscB_oligo_C"/>
</dbReference>
<evidence type="ECO:0000313" key="4">
    <source>
        <dbReference type="EMBL" id="CAD9622921.1"/>
    </source>
</evidence>
<dbReference type="InterPro" id="IPR001623">
    <property type="entry name" value="DnaJ_domain"/>
</dbReference>
<dbReference type="SUPFAM" id="SSF47144">
    <property type="entry name" value="HSC20 (HSCB), C-terminal oligomerisation domain"/>
    <property type="match status" value="1"/>
</dbReference>
<dbReference type="InterPro" id="IPR004640">
    <property type="entry name" value="HscB"/>
</dbReference>
<dbReference type="SMART" id="SM00271">
    <property type="entry name" value="DnaJ"/>
    <property type="match status" value="1"/>
</dbReference>
<dbReference type="Pfam" id="PF00226">
    <property type="entry name" value="DnaJ"/>
    <property type="match status" value="1"/>
</dbReference>
<dbReference type="EMBL" id="HBGW01072514">
    <property type="protein sequence ID" value="CAD9622921.1"/>
    <property type="molecule type" value="Transcribed_RNA"/>
</dbReference>
<reference evidence="4" key="1">
    <citation type="submission" date="2021-01" db="EMBL/GenBank/DDBJ databases">
        <authorList>
            <person name="Corre E."/>
            <person name="Pelletier E."/>
            <person name="Niang G."/>
            <person name="Scheremetjew M."/>
            <person name="Finn R."/>
            <person name="Kale V."/>
            <person name="Holt S."/>
            <person name="Cochrane G."/>
            <person name="Meng A."/>
            <person name="Brown T."/>
            <person name="Cohen L."/>
        </authorList>
    </citation>
    <scope>NUCLEOTIDE SEQUENCE</scope>
    <source>
        <strain evidence="4">RCC3387</strain>
    </source>
</reference>
<keyword evidence="2" id="KW-0143">Chaperone</keyword>